<proteinExistence type="predicted"/>
<comment type="caution">
    <text evidence="2">The sequence shown here is derived from an EMBL/GenBank/DDBJ whole genome shotgun (WGS) entry which is preliminary data.</text>
</comment>
<feature type="compositionally biased region" description="Basic and acidic residues" evidence="1">
    <location>
        <begin position="90"/>
        <end position="116"/>
    </location>
</feature>
<dbReference type="Proteomes" id="UP000324222">
    <property type="component" value="Unassembled WGS sequence"/>
</dbReference>
<gene>
    <name evidence="2" type="ORF">E2C01_017455</name>
</gene>
<reference evidence="2 3" key="1">
    <citation type="submission" date="2019-05" db="EMBL/GenBank/DDBJ databases">
        <title>Another draft genome of Portunus trituberculatus and its Hox gene families provides insights of decapod evolution.</title>
        <authorList>
            <person name="Jeong J.-H."/>
            <person name="Song I."/>
            <person name="Kim S."/>
            <person name="Choi T."/>
            <person name="Kim D."/>
            <person name="Ryu S."/>
            <person name="Kim W."/>
        </authorList>
    </citation>
    <scope>NUCLEOTIDE SEQUENCE [LARGE SCALE GENOMIC DNA]</scope>
    <source>
        <tissue evidence="2">Muscle</tissue>
    </source>
</reference>
<accession>A0A5B7DTH6</accession>
<evidence type="ECO:0000313" key="3">
    <source>
        <dbReference type="Proteomes" id="UP000324222"/>
    </source>
</evidence>
<organism evidence="2 3">
    <name type="scientific">Portunus trituberculatus</name>
    <name type="common">Swimming crab</name>
    <name type="synonym">Neptunus trituberculatus</name>
    <dbReference type="NCBI Taxonomy" id="210409"/>
    <lineage>
        <taxon>Eukaryota</taxon>
        <taxon>Metazoa</taxon>
        <taxon>Ecdysozoa</taxon>
        <taxon>Arthropoda</taxon>
        <taxon>Crustacea</taxon>
        <taxon>Multicrustacea</taxon>
        <taxon>Malacostraca</taxon>
        <taxon>Eumalacostraca</taxon>
        <taxon>Eucarida</taxon>
        <taxon>Decapoda</taxon>
        <taxon>Pleocyemata</taxon>
        <taxon>Brachyura</taxon>
        <taxon>Eubrachyura</taxon>
        <taxon>Portunoidea</taxon>
        <taxon>Portunidae</taxon>
        <taxon>Portuninae</taxon>
        <taxon>Portunus</taxon>
    </lineage>
</organism>
<feature type="compositionally biased region" description="Acidic residues" evidence="1">
    <location>
        <begin position="19"/>
        <end position="39"/>
    </location>
</feature>
<dbReference type="AlphaFoldDB" id="A0A5B7DTH6"/>
<feature type="region of interest" description="Disordered" evidence="1">
    <location>
        <begin position="84"/>
        <end position="116"/>
    </location>
</feature>
<name>A0A5B7DTH6_PORTR</name>
<feature type="region of interest" description="Disordered" evidence="1">
    <location>
        <begin position="15"/>
        <end position="52"/>
    </location>
</feature>
<sequence length="128" mass="15017">MCRFFHVRTPRLNILREADLEEEEEHKKEEEEEEEEGEEKSERQQWREGSGDWRVRERGREEKLALFGGYQCCSVTPLPQGWGGWGLSREGGRRSKEDGGKADARRGKPWKEKTLVTGKKLETQDIRI</sequence>
<protein>
    <submittedName>
        <fullName evidence="2">Uncharacterized protein</fullName>
    </submittedName>
</protein>
<keyword evidence="3" id="KW-1185">Reference proteome</keyword>
<evidence type="ECO:0000313" key="2">
    <source>
        <dbReference type="EMBL" id="MPC24374.1"/>
    </source>
</evidence>
<evidence type="ECO:0000256" key="1">
    <source>
        <dbReference type="SAM" id="MobiDB-lite"/>
    </source>
</evidence>
<feature type="compositionally biased region" description="Basic and acidic residues" evidence="1">
    <location>
        <begin position="40"/>
        <end position="52"/>
    </location>
</feature>
<dbReference type="EMBL" id="VSRR010001322">
    <property type="protein sequence ID" value="MPC24374.1"/>
    <property type="molecule type" value="Genomic_DNA"/>
</dbReference>